<feature type="chain" id="PRO_5020038338" description="Secreted protein" evidence="2">
    <location>
        <begin position="26"/>
        <end position="144"/>
    </location>
</feature>
<evidence type="ECO:0000256" key="2">
    <source>
        <dbReference type="SAM" id="SignalP"/>
    </source>
</evidence>
<keyword evidence="2" id="KW-0732">Signal</keyword>
<name>A0A4D6N986_VIGUN</name>
<evidence type="ECO:0000313" key="4">
    <source>
        <dbReference type="Proteomes" id="UP000501690"/>
    </source>
</evidence>
<proteinExistence type="predicted"/>
<dbReference type="Proteomes" id="UP000501690">
    <property type="component" value="Linkage Group LG10"/>
</dbReference>
<dbReference type="AlphaFoldDB" id="A0A4D6N986"/>
<feature type="signal peptide" evidence="2">
    <location>
        <begin position="1"/>
        <end position="25"/>
    </location>
</feature>
<sequence length="144" mass="16149">MAWRATARLLRRAWWLLFWCTVCDGEAAVMEARLHLQRRLLLRWLNQMHAGVSSLICVAGAGAGVKLLQVGARGRRTRGGGGSRFRCYSEVIEMVVRWWLAVVIRECCFRRGGHDWFVVAADGVAVVLTVAELRRVDSGRGCHG</sequence>
<keyword evidence="1" id="KW-0812">Transmembrane</keyword>
<keyword evidence="1" id="KW-1133">Transmembrane helix</keyword>
<feature type="transmembrane region" description="Helical" evidence="1">
    <location>
        <begin position="49"/>
        <end position="68"/>
    </location>
</feature>
<evidence type="ECO:0000256" key="1">
    <source>
        <dbReference type="SAM" id="Phobius"/>
    </source>
</evidence>
<dbReference type="EMBL" id="CP039354">
    <property type="protein sequence ID" value="QCE10296.1"/>
    <property type="molecule type" value="Genomic_DNA"/>
</dbReference>
<organism evidence="3 4">
    <name type="scientific">Vigna unguiculata</name>
    <name type="common">Cowpea</name>
    <dbReference type="NCBI Taxonomy" id="3917"/>
    <lineage>
        <taxon>Eukaryota</taxon>
        <taxon>Viridiplantae</taxon>
        <taxon>Streptophyta</taxon>
        <taxon>Embryophyta</taxon>
        <taxon>Tracheophyta</taxon>
        <taxon>Spermatophyta</taxon>
        <taxon>Magnoliopsida</taxon>
        <taxon>eudicotyledons</taxon>
        <taxon>Gunneridae</taxon>
        <taxon>Pentapetalae</taxon>
        <taxon>rosids</taxon>
        <taxon>fabids</taxon>
        <taxon>Fabales</taxon>
        <taxon>Fabaceae</taxon>
        <taxon>Papilionoideae</taxon>
        <taxon>50 kb inversion clade</taxon>
        <taxon>NPAAA clade</taxon>
        <taxon>indigoferoid/millettioid clade</taxon>
        <taxon>Phaseoleae</taxon>
        <taxon>Vigna</taxon>
    </lineage>
</organism>
<evidence type="ECO:0000313" key="3">
    <source>
        <dbReference type="EMBL" id="QCE10296.1"/>
    </source>
</evidence>
<keyword evidence="4" id="KW-1185">Reference proteome</keyword>
<reference evidence="3 4" key="1">
    <citation type="submission" date="2019-04" db="EMBL/GenBank/DDBJ databases">
        <title>An improved genome assembly and genetic linkage map for asparagus bean, Vigna unguiculata ssp. sesquipedialis.</title>
        <authorList>
            <person name="Xia Q."/>
            <person name="Zhang R."/>
            <person name="Dong Y."/>
        </authorList>
    </citation>
    <scope>NUCLEOTIDE SEQUENCE [LARGE SCALE GENOMIC DNA]</scope>
    <source>
        <tissue evidence="3">Leaf</tissue>
    </source>
</reference>
<accession>A0A4D6N986</accession>
<gene>
    <name evidence="3" type="ORF">DEO72_LG10g1524</name>
</gene>
<keyword evidence="1" id="KW-0472">Membrane</keyword>
<evidence type="ECO:0008006" key="5">
    <source>
        <dbReference type="Google" id="ProtNLM"/>
    </source>
</evidence>
<protein>
    <recommendedName>
        <fullName evidence="5">Secreted protein</fullName>
    </recommendedName>
</protein>